<reference evidence="8 9" key="1">
    <citation type="submission" date="2021-12" db="EMBL/GenBank/DDBJ databases">
        <title>High titer production of polyol ester of fatty acids by Rhodotorula paludigena BS15 towards product separation-free biomass refinery.</title>
        <authorList>
            <person name="Mano J."/>
            <person name="Ono H."/>
            <person name="Tanaka T."/>
            <person name="Naito K."/>
            <person name="Sushida H."/>
            <person name="Ike M."/>
            <person name="Tokuyasu K."/>
            <person name="Kitaoka M."/>
        </authorList>
    </citation>
    <scope>NUCLEOTIDE SEQUENCE [LARGE SCALE GENOMIC DNA]</scope>
    <source>
        <strain evidence="8 9">BS15</strain>
    </source>
</reference>
<comment type="similarity">
    <text evidence="6">Belongs to the NFYA/HAP2 subunit family.</text>
</comment>
<feature type="compositionally biased region" description="Pro residues" evidence="7">
    <location>
        <begin position="16"/>
        <end position="28"/>
    </location>
</feature>
<sequence length="398" mass="38948">MASSPSAAVPFFAPSYHPPASDPPPPAHPHSAPAPFASQYALYAFGDAAADPAQAGLAVASSSSSVGEAGSAAAPAYANGQGHGGTANGHALLSGSSGDVHDYGATDHPHAAPLPSSSSSSSKGKGKARQPDDDALPASSLDNTAAAAAEAAASLSAPVATRKSSRKAAAAGLRAVRAAAAADGEPDDAEYWNAHYGPGADGAGGGGYGYEAAAGAGGSDGYGGRGALGDDATAAGGSAYASPAAAAAAAAYGALGGGGGAGGATGPGTPSSSSALLDATGGAGAVLEEAAAQDEAEPLYVNAKQYHRILKRRMARARLEEMGRLSRERKPYLHESRHKHAMRRPRGPGGRFLTLEERAHLEAGGSIPGVEWPPKPLPGDEPKVGAEGEGEGEAGRAQ</sequence>
<keyword evidence="2 6" id="KW-0805">Transcription regulation</keyword>
<keyword evidence="4 6" id="KW-0804">Transcription</keyword>
<comment type="function">
    <text evidence="6">Component of the sequence-specific heterotrimeric transcription factor (NF-Y) which specifically recognizes a 5'-CCAAT-3' box motif found in the promoters of its target genes.</text>
</comment>
<evidence type="ECO:0000256" key="4">
    <source>
        <dbReference type="ARBA" id="ARBA00023163"/>
    </source>
</evidence>
<accession>A0AAV5GL48</accession>
<feature type="region of interest" description="Disordered" evidence="7">
    <location>
        <begin position="12"/>
        <end position="33"/>
    </location>
</feature>
<name>A0AAV5GL48_9BASI</name>
<dbReference type="PANTHER" id="PTHR12632">
    <property type="entry name" value="TRANSCRIPTION FACTOR NF-Y ALPHA-RELATED"/>
    <property type="match status" value="1"/>
</dbReference>
<feature type="region of interest" description="Disordered" evidence="7">
    <location>
        <begin position="174"/>
        <end position="198"/>
    </location>
</feature>
<feature type="compositionally biased region" description="Basic residues" evidence="7">
    <location>
        <begin position="336"/>
        <end position="346"/>
    </location>
</feature>
<dbReference type="Pfam" id="PF02045">
    <property type="entry name" value="CBFB_NFYA"/>
    <property type="match status" value="1"/>
</dbReference>
<dbReference type="GO" id="GO:0003677">
    <property type="term" value="F:DNA binding"/>
    <property type="evidence" value="ECO:0007669"/>
    <property type="project" value="UniProtKB-KW"/>
</dbReference>
<evidence type="ECO:0000256" key="5">
    <source>
        <dbReference type="ARBA" id="ARBA00023242"/>
    </source>
</evidence>
<keyword evidence="5 6" id="KW-0539">Nucleus</keyword>
<evidence type="ECO:0000256" key="7">
    <source>
        <dbReference type="SAM" id="MobiDB-lite"/>
    </source>
</evidence>
<evidence type="ECO:0000256" key="2">
    <source>
        <dbReference type="ARBA" id="ARBA00023015"/>
    </source>
</evidence>
<dbReference type="PRINTS" id="PR00616">
    <property type="entry name" value="CCAATSUBUNTB"/>
</dbReference>
<feature type="compositionally biased region" description="Low complexity" evidence="7">
    <location>
        <begin position="54"/>
        <end position="80"/>
    </location>
</feature>
<evidence type="ECO:0000313" key="9">
    <source>
        <dbReference type="Proteomes" id="UP001342314"/>
    </source>
</evidence>
<keyword evidence="9" id="KW-1185">Reference proteome</keyword>
<dbReference type="AlphaFoldDB" id="A0AAV5GL48"/>
<dbReference type="InterPro" id="IPR001289">
    <property type="entry name" value="NFYA"/>
</dbReference>
<evidence type="ECO:0000256" key="1">
    <source>
        <dbReference type="ARBA" id="ARBA00004123"/>
    </source>
</evidence>
<dbReference type="GO" id="GO:0003700">
    <property type="term" value="F:DNA-binding transcription factor activity"/>
    <property type="evidence" value="ECO:0007669"/>
    <property type="project" value="UniProtKB-UniRule"/>
</dbReference>
<dbReference type="GO" id="GO:0005634">
    <property type="term" value="C:nucleus"/>
    <property type="evidence" value="ECO:0007669"/>
    <property type="project" value="UniProtKB-SubCell"/>
</dbReference>
<feature type="compositionally biased region" description="Basic and acidic residues" evidence="7">
    <location>
        <begin position="326"/>
        <end position="335"/>
    </location>
</feature>
<protein>
    <recommendedName>
        <fullName evidence="6">Transcriptional activator HAP2</fullName>
    </recommendedName>
</protein>
<organism evidence="8 9">
    <name type="scientific">Rhodotorula paludigena</name>
    <dbReference type="NCBI Taxonomy" id="86838"/>
    <lineage>
        <taxon>Eukaryota</taxon>
        <taxon>Fungi</taxon>
        <taxon>Dikarya</taxon>
        <taxon>Basidiomycota</taxon>
        <taxon>Pucciniomycotina</taxon>
        <taxon>Microbotryomycetes</taxon>
        <taxon>Sporidiobolales</taxon>
        <taxon>Sporidiobolaceae</taxon>
        <taxon>Rhodotorula</taxon>
    </lineage>
</organism>
<comment type="subunit">
    <text evidence="6">Heterotrimer.</text>
</comment>
<dbReference type="Gene3D" id="6.10.250.2430">
    <property type="match status" value="1"/>
</dbReference>
<dbReference type="SMART" id="SM00521">
    <property type="entry name" value="CBF"/>
    <property type="match status" value="1"/>
</dbReference>
<feature type="region of interest" description="Disordered" evidence="7">
    <location>
        <begin position="326"/>
        <end position="398"/>
    </location>
</feature>
<feature type="region of interest" description="Disordered" evidence="7">
    <location>
        <begin position="54"/>
        <end position="143"/>
    </location>
</feature>
<comment type="caution">
    <text evidence="8">The sequence shown here is derived from an EMBL/GenBank/DDBJ whole genome shotgun (WGS) entry which is preliminary data.</text>
</comment>
<evidence type="ECO:0000256" key="3">
    <source>
        <dbReference type="ARBA" id="ARBA00023125"/>
    </source>
</evidence>
<keyword evidence="3 6" id="KW-0238">DNA-binding</keyword>
<evidence type="ECO:0000256" key="6">
    <source>
        <dbReference type="RuleBase" id="RU367155"/>
    </source>
</evidence>
<comment type="subcellular location">
    <subcellularLocation>
        <location evidence="1 6">Nucleus</location>
    </subcellularLocation>
</comment>
<dbReference type="EMBL" id="BQKY01000004">
    <property type="protein sequence ID" value="GJN89393.1"/>
    <property type="molecule type" value="Genomic_DNA"/>
</dbReference>
<dbReference type="Proteomes" id="UP001342314">
    <property type="component" value="Unassembled WGS sequence"/>
</dbReference>
<evidence type="ECO:0000313" key="8">
    <source>
        <dbReference type="EMBL" id="GJN89393.1"/>
    </source>
</evidence>
<dbReference type="PROSITE" id="PS51152">
    <property type="entry name" value="NFYA_HAP2_2"/>
    <property type="match status" value="1"/>
</dbReference>
<feature type="region of interest" description="Disordered" evidence="7">
    <location>
        <begin position="259"/>
        <end position="278"/>
    </location>
</feature>
<gene>
    <name evidence="8" type="ORF">Rhopal_002373-T1</name>
</gene>
<proteinExistence type="inferred from homology"/>
<feature type="compositionally biased region" description="Basic and acidic residues" evidence="7">
    <location>
        <begin position="99"/>
        <end position="110"/>
    </location>
</feature>
<feature type="compositionally biased region" description="Low complexity" evidence="7">
    <location>
        <begin position="267"/>
        <end position="278"/>
    </location>
</feature>